<dbReference type="InterPro" id="IPR037171">
    <property type="entry name" value="NagB/RpiA_transferase-like"/>
</dbReference>
<comment type="caution">
    <text evidence="4">The sequence shown here is derived from an EMBL/GenBank/DDBJ whole genome shotgun (WGS) entry which is preliminary data.</text>
</comment>
<feature type="binding site" evidence="3">
    <location>
        <begin position="94"/>
        <end position="97"/>
    </location>
    <ligand>
        <name>substrate</name>
    </ligand>
</feature>
<evidence type="ECO:0000313" key="5">
    <source>
        <dbReference type="Proteomes" id="UP000675379"/>
    </source>
</evidence>
<dbReference type="SUPFAM" id="SSF75445">
    <property type="entry name" value="D-ribose-5-phosphate isomerase (RpiA), lid domain"/>
    <property type="match status" value="1"/>
</dbReference>
<feature type="binding site" evidence="3">
    <location>
        <begin position="26"/>
        <end position="29"/>
    </location>
    <ligand>
        <name>substrate</name>
    </ligand>
</feature>
<keyword evidence="2 3" id="KW-0413">Isomerase</keyword>
<comment type="catalytic activity">
    <reaction evidence="1 3">
        <text>aldehydo-D-ribose 5-phosphate = D-ribulose 5-phosphate</text>
        <dbReference type="Rhea" id="RHEA:14657"/>
        <dbReference type="ChEBI" id="CHEBI:58121"/>
        <dbReference type="ChEBI" id="CHEBI:58273"/>
        <dbReference type="EC" id="5.3.1.6"/>
    </reaction>
</comment>
<comment type="pathway">
    <text evidence="3">Carbohydrate degradation; pentose phosphate pathway; D-ribose 5-phosphate from D-ribulose 5-phosphate (non-oxidative stage): step 1/1.</text>
</comment>
<proteinExistence type="inferred from homology"/>
<organism evidence="4 5">
    <name type="scientific">Proteiniclasticum sediminis</name>
    <dbReference type="NCBI Taxonomy" id="2804028"/>
    <lineage>
        <taxon>Bacteria</taxon>
        <taxon>Bacillati</taxon>
        <taxon>Bacillota</taxon>
        <taxon>Clostridia</taxon>
        <taxon>Eubacteriales</taxon>
        <taxon>Clostridiaceae</taxon>
        <taxon>Proteiniclasticum</taxon>
    </lineage>
</organism>
<feature type="binding site" evidence="3">
    <location>
        <position position="121"/>
    </location>
    <ligand>
        <name>substrate</name>
    </ligand>
</feature>
<dbReference type="GO" id="GO:0009052">
    <property type="term" value="P:pentose-phosphate shunt, non-oxidative branch"/>
    <property type="evidence" value="ECO:0007669"/>
    <property type="project" value="UniProtKB-UniRule"/>
</dbReference>
<dbReference type="RefSeq" id="WP_230977067.1">
    <property type="nucleotide sequence ID" value="NZ_JAGSCS010000010.1"/>
</dbReference>
<dbReference type="EMBL" id="JAGSCS010000010">
    <property type="protein sequence ID" value="MBR0576415.1"/>
    <property type="molecule type" value="Genomic_DNA"/>
</dbReference>
<evidence type="ECO:0000313" key="4">
    <source>
        <dbReference type="EMBL" id="MBR0576415.1"/>
    </source>
</evidence>
<dbReference type="Gene3D" id="3.40.50.1360">
    <property type="match status" value="1"/>
</dbReference>
<sequence length="223" mass="24640">MMTEKERAGRAAAHAVEDGMILGLGTGSTVHFTLLELKVRMDQGLRLQGVATSQRTEILARELGIPILPFSAVDRIDLTLDGADEVDPNLNGIKGGGGALLYEKLVAEASDKVIWVVDHQKMVDTLGRFPLPLEVVPFNLEKLWKKLENQGYHPRVRMQAGEPFVTDAGNRILDLHLQAISDPEGLHRELKLMSGVVETGLFLHMAEEVIEGVGDTLRHHFRK</sequence>
<dbReference type="NCBIfam" id="NF001924">
    <property type="entry name" value="PRK00702.1"/>
    <property type="match status" value="1"/>
</dbReference>
<gene>
    <name evidence="3 4" type="primary">rpiA</name>
    <name evidence="4" type="ORF">KCG48_08685</name>
</gene>
<dbReference type="PANTHER" id="PTHR11934">
    <property type="entry name" value="RIBOSE-5-PHOSPHATE ISOMERASE"/>
    <property type="match status" value="1"/>
</dbReference>
<dbReference type="NCBIfam" id="TIGR00021">
    <property type="entry name" value="rpiA"/>
    <property type="match status" value="1"/>
</dbReference>
<dbReference type="InterPro" id="IPR004788">
    <property type="entry name" value="Ribose5P_isomerase_type_A"/>
</dbReference>
<accession>A0A941HQW4</accession>
<name>A0A941HQW4_9CLOT</name>
<protein>
    <recommendedName>
        <fullName evidence="3">Ribose-5-phosphate isomerase A</fullName>
        <ecNumber evidence="3">5.3.1.6</ecNumber>
    </recommendedName>
    <alternativeName>
        <fullName evidence="3">Phosphoriboisomerase A</fullName>
        <shortName evidence="3">PRI</shortName>
    </alternativeName>
</protein>
<keyword evidence="5" id="KW-1185">Reference proteome</keyword>
<evidence type="ECO:0000256" key="2">
    <source>
        <dbReference type="ARBA" id="ARBA00023235"/>
    </source>
</evidence>
<dbReference type="GO" id="GO:0006014">
    <property type="term" value="P:D-ribose metabolic process"/>
    <property type="evidence" value="ECO:0007669"/>
    <property type="project" value="TreeGrafter"/>
</dbReference>
<comment type="subunit">
    <text evidence="3">Homodimer.</text>
</comment>
<dbReference type="SUPFAM" id="SSF100950">
    <property type="entry name" value="NagB/RpiA/CoA transferase-like"/>
    <property type="match status" value="1"/>
</dbReference>
<dbReference type="GO" id="GO:0005829">
    <property type="term" value="C:cytosol"/>
    <property type="evidence" value="ECO:0007669"/>
    <property type="project" value="TreeGrafter"/>
</dbReference>
<evidence type="ECO:0000256" key="1">
    <source>
        <dbReference type="ARBA" id="ARBA00001713"/>
    </source>
</evidence>
<dbReference type="EC" id="5.3.1.6" evidence="3"/>
<comment type="function">
    <text evidence="3">Catalyzes the reversible conversion of ribose-5-phosphate to ribulose 5-phosphate.</text>
</comment>
<dbReference type="GO" id="GO:0004751">
    <property type="term" value="F:ribose-5-phosphate isomerase activity"/>
    <property type="evidence" value="ECO:0007669"/>
    <property type="project" value="UniProtKB-UniRule"/>
</dbReference>
<dbReference type="Proteomes" id="UP000675379">
    <property type="component" value="Unassembled WGS sequence"/>
</dbReference>
<dbReference type="CDD" id="cd01398">
    <property type="entry name" value="RPI_A"/>
    <property type="match status" value="1"/>
</dbReference>
<dbReference type="InterPro" id="IPR020672">
    <property type="entry name" value="Ribose5P_isomerase_typA_subgr"/>
</dbReference>
<dbReference type="FunFam" id="3.40.50.1360:FF:000001">
    <property type="entry name" value="Ribose-5-phosphate isomerase A"/>
    <property type="match status" value="1"/>
</dbReference>
<dbReference type="PANTHER" id="PTHR11934:SF0">
    <property type="entry name" value="RIBOSE-5-PHOSPHATE ISOMERASE"/>
    <property type="match status" value="1"/>
</dbReference>
<dbReference type="Gene3D" id="3.30.70.260">
    <property type="match status" value="1"/>
</dbReference>
<dbReference type="Pfam" id="PF06026">
    <property type="entry name" value="Rib_5-P_isom_A"/>
    <property type="match status" value="1"/>
</dbReference>
<feature type="active site" description="Proton acceptor" evidence="3">
    <location>
        <position position="103"/>
    </location>
</feature>
<feature type="binding site" evidence="3">
    <location>
        <begin position="81"/>
        <end position="84"/>
    </location>
    <ligand>
        <name>substrate</name>
    </ligand>
</feature>
<evidence type="ECO:0000256" key="3">
    <source>
        <dbReference type="HAMAP-Rule" id="MF_00170"/>
    </source>
</evidence>
<comment type="similarity">
    <text evidence="3">Belongs to the ribose 5-phosphate isomerase family.</text>
</comment>
<reference evidence="4" key="1">
    <citation type="submission" date="2021-04" db="EMBL/GenBank/DDBJ databases">
        <title>Proteiniclasticum sedimins sp. nov., an obligate anaerobic bacterium isolated from anaerobic sludge.</title>
        <authorList>
            <person name="Liu J."/>
        </authorList>
    </citation>
    <scope>NUCLEOTIDE SEQUENCE</scope>
    <source>
        <strain evidence="4">BAD-10</strain>
    </source>
</reference>
<dbReference type="AlphaFoldDB" id="A0A941HQW4"/>
<dbReference type="HAMAP" id="MF_00170">
    <property type="entry name" value="Rib_5P_isom_A"/>
    <property type="match status" value="1"/>
</dbReference>